<name>A0A4U0RVQ7_9ACTN</name>
<dbReference type="EMBL" id="SUMC01000100">
    <property type="protein sequence ID" value="TJZ99632.1"/>
    <property type="molecule type" value="Genomic_DNA"/>
</dbReference>
<sequence length="67" mass="7151">MGIWWVVGDLLLAVLGGLTLVGLALLVWLQVARASLCGGGRSAEETPKVLRRHVAGEIDGHECERTT</sequence>
<reference evidence="1 2" key="1">
    <citation type="submission" date="2019-04" db="EMBL/GenBank/DDBJ databases">
        <title>Streptomyces oryziradicis sp. nov., a novel actinomycete isolated from rhizosphere soil of rice (Oryza sativa L.).</title>
        <authorList>
            <person name="Li C."/>
        </authorList>
    </citation>
    <scope>NUCLEOTIDE SEQUENCE [LARGE SCALE GENOMIC DNA]</scope>
    <source>
        <strain evidence="1 2">NEAU-C40</strain>
    </source>
</reference>
<evidence type="ECO:0000313" key="2">
    <source>
        <dbReference type="Proteomes" id="UP000305778"/>
    </source>
</evidence>
<proteinExistence type="predicted"/>
<dbReference type="Proteomes" id="UP000305778">
    <property type="component" value="Unassembled WGS sequence"/>
</dbReference>
<accession>A0A4U0RVQ7</accession>
<gene>
    <name evidence="1" type="ORF">FCI23_45040</name>
</gene>
<dbReference type="AlphaFoldDB" id="A0A4U0RVQ7"/>
<protein>
    <submittedName>
        <fullName evidence="1">Uncharacterized protein</fullName>
    </submittedName>
</protein>
<comment type="caution">
    <text evidence="1">The sequence shown here is derived from an EMBL/GenBank/DDBJ whole genome shotgun (WGS) entry which is preliminary data.</text>
</comment>
<organism evidence="1 2">
    <name type="scientific">Actinacidiphila oryziradicis</name>
    <dbReference type="NCBI Taxonomy" id="2571141"/>
    <lineage>
        <taxon>Bacteria</taxon>
        <taxon>Bacillati</taxon>
        <taxon>Actinomycetota</taxon>
        <taxon>Actinomycetes</taxon>
        <taxon>Kitasatosporales</taxon>
        <taxon>Streptomycetaceae</taxon>
        <taxon>Actinacidiphila</taxon>
    </lineage>
</organism>
<evidence type="ECO:0000313" key="1">
    <source>
        <dbReference type="EMBL" id="TJZ99632.1"/>
    </source>
</evidence>
<dbReference type="RefSeq" id="WP_136729835.1">
    <property type="nucleotide sequence ID" value="NZ_SUMC01000100.1"/>
</dbReference>
<keyword evidence="2" id="KW-1185">Reference proteome</keyword>